<gene>
    <name evidence="1" type="ORF">UV06_C0002G0078</name>
</gene>
<proteinExistence type="predicted"/>
<dbReference type="Proteomes" id="UP000033854">
    <property type="component" value="Unassembled WGS sequence"/>
</dbReference>
<dbReference type="EMBL" id="LCDA01000002">
    <property type="protein sequence ID" value="KKS43176.1"/>
    <property type="molecule type" value="Genomic_DNA"/>
</dbReference>
<reference evidence="1 2" key="1">
    <citation type="journal article" date="2015" name="Nature">
        <title>rRNA introns, odd ribosomes, and small enigmatic genomes across a large radiation of phyla.</title>
        <authorList>
            <person name="Brown C.T."/>
            <person name="Hug L.A."/>
            <person name="Thomas B.C."/>
            <person name="Sharon I."/>
            <person name="Castelle C.J."/>
            <person name="Singh A."/>
            <person name="Wilkins M.J."/>
            <person name="Williams K.H."/>
            <person name="Banfield J.F."/>
        </authorList>
    </citation>
    <scope>NUCLEOTIDE SEQUENCE [LARGE SCALE GENOMIC DNA]</scope>
</reference>
<comment type="caution">
    <text evidence="1">The sequence shown here is derived from an EMBL/GenBank/DDBJ whole genome shotgun (WGS) entry which is preliminary data.</text>
</comment>
<sequence>MSEVFASLKHKEVMNGDDYCLFAGLRGMISAALLFSTAGFEVELPEVSWDANCDVDLLVSKVGKNFSVSVKSEMGHRDEYTGEEFTVKTEKRPSDLPQRYYDKYLKHIWINIPSQTTEDGRAFCEQSFKARAIGLPSAFMAEYFKMSLGRVRIPE</sequence>
<name>A0A0G1BA28_9BACT</name>
<accession>A0A0G1BA28</accession>
<evidence type="ECO:0000313" key="1">
    <source>
        <dbReference type="EMBL" id="KKS43176.1"/>
    </source>
</evidence>
<dbReference type="AlphaFoldDB" id="A0A0G1BA28"/>
<organism evidence="1 2">
    <name type="scientific">Candidatus Collierbacteria bacterium GW2011_GWA2_42_17</name>
    <dbReference type="NCBI Taxonomy" id="1618378"/>
    <lineage>
        <taxon>Bacteria</taxon>
        <taxon>Candidatus Collieribacteriota</taxon>
    </lineage>
</organism>
<evidence type="ECO:0000313" key="2">
    <source>
        <dbReference type="Proteomes" id="UP000033854"/>
    </source>
</evidence>
<protein>
    <submittedName>
        <fullName evidence="1">Uncharacterized protein</fullName>
    </submittedName>
</protein>